<comment type="subcellular location">
    <subcellularLocation>
        <location evidence="1">Cell membrane</location>
        <topology evidence="1">Multi-pass membrane protein</topology>
    </subcellularLocation>
</comment>
<dbReference type="HOGENOM" id="CLU_054508_1_0_7"/>
<dbReference type="EMBL" id="CP003537">
    <property type="protein sequence ID" value="AGH95568.1"/>
    <property type="molecule type" value="Genomic_DNA"/>
</dbReference>
<dbReference type="InterPro" id="IPR004626">
    <property type="entry name" value="RarD"/>
</dbReference>
<dbReference type="Proteomes" id="UP000012040">
    <property type="component" value="Chromosome"/>
</dbReference>
<feature type="domain" description="EamA" evidence="9">
    <location>
        <begin position="11"/>
        <end position="156"/>
    </location>
</feature>
<evidence type="ECO:0000256" key="8">
    <source>
        <dbReference type="SAM" id="Phobius"/>
    </source>
</evidence>
<evidence type="ECO:0000256" key="2">
    <source>
        <dbReference type="ARBA" id="ARBA00007362"/>
    </source>
</evidence>
<feature type="transmembrane region" description="Helical" evidence="8">
    <location>
        <begin position="277"/>
        <end position="299"/>
    </location>
</feature>
<keyword evidence="3" id="KW-0813">Transport</keyword>
<dbReference type="InterPro" id="IPR000620">
    <property type="entry name" value="EamA_dom"/>
</dbReference>
<feature type="transmembrane region" description="Helical" evidence="8">
    <location>
        <begin position="12"/>
        <end position="30"/>
    </location>
</feature>
<organism evidence="10 11">
    <name type="scientific">Pseudobdellovibrio exovorus JSS</name>
    <dbReference type="NCBI Taxonomy" id="1184267"/>
    <lineage>
        <taxon>Bacteria</taxon>
        <taxon>Pseudomonadati</taxon>
        <taxon>Bdellovibrionota</taxon>
        <taxon>Bdellovibrionia</taxon>
        <taxon>Bdellovibrionales</taxon>
        <taxon>Pseudobdellovibrionaceae</taxon>
        <taxon>Pseudobdellovibrio</taxon>
    </lineage>
</organism>
<feature type="transmembrane region" description="Helical" evidence="8">
    <location>
        <begin position="142"/>
        <end position="158"/>
    </location>
</feature>
<reference evidence="10 11" key="1">
    <citation type="journal article" date="2013" name="ISME J.">
        <title>By their genes ye shall know them: genomic signatures of predatory bacteria.</title>
        <authorList>
            <person name="Pasternak Z."/>
            <person name="Pietrokovski S."/>
            <person name="Rotem O."/>
            <person name="Gophna U."/>
            <person name="Lurie-Weinberger M.N."/>
            <person name="Jurkevitch E."/>
        </authorList>
    </citation>
    <scope>NUCLEOTIDE SEQUENCE [LARGE SCALE GENOMIC DNA]</scope>
    <source>
        <strain evidence="10 11">JSS</strain>
    </source>
</reference>
<dbReference type="KEGG" id="bex:A11Q_1352"/>
<evidence type="ECO:0000259" key="9">
    <source>
        <dbReference type="Pfam" id="PF00892"/>
    </source>
</evidence>
<keyword evidence="4" id="KW-1003">Cell membrane</keyword>
<dbReference type="PANTHER" id="PTHR22911">
    <property type="entry name" value="ACYL-MALONYL CONDENSING ENZYME-RELATED"/>
    <property type="match status" value="1"/>
</dbReference>
<dbReference type="Pfam" id="PF00892">
    <property type="entry name" value="EamA"/>
    <property type="match status" value="1"/>
</dbReference>
<evidence type="ECO:0000313" key="11">
    <source>
        <dbReference type="Proteomes" id="UP000012040"/>
    </source>
</evidence>
<evidence type="ECO:0000313" key="10">
    <source>
        <dbReference type="EMBL" id="AGH95568.1"/>
    </source>
</evidence>
<evidence type="ECO:0000256" key="7">
    <source>
        <dbReference type="ARBA" id="ARBA00023136"/>
    </source>
</evidence>
<dbReference type="OrthoDB" id="369870at2"/>
<keyword evidence="6 8" id="KW-1133">Transmembrane helix</keyword>
<dbReference type="RefSeq" id="WP_015470058.1">
    <property type="nucleotide sequence ID" value="NC_020813.1"/>
</dbReference>
<dbReference type="SUPFAM" id="SSF103481">
    <property type="entry name" value="Multidrug resistance efflux transporter EmrE"/>
    <property type="match status" value="2"/>
</dbReference>
<dbReference type="AlphaFoldDB" id="M4V8N7"/>
<accession>M4V8N7</accession>
<keyword evidence="11" id="KW-1185">Reference proteome</keyword>
<feature type="transmembrane region" description="Helical" evidence="8">
    <location>
        <begin position="221"/>
        <end position="240"/>
    </location>
</feature>
<keyword evidence="5 8" id="KW-0812">Transmembrane</keyword>
<proteinExistence type="inferred from homology"/>
<feature type="transmembrane region" description="Helical" evidence="8">
    <location>
        <begin position="42"/>
        <end position="59"/>
    </location>
</feature>
<evidence type="ECO:0000256" key="1">
    <source>
        <dbReference type="ARBA" id="ARBA00004651"/>
    </source>
</evidence>
<dbReference type="InterPro" id="IPR037185">
    <property type="entry name" value="EmrE-like"/>
</dbReference>
<dbReference type="PATRIC" id="fig|1184267.3.peg.1370"/>
<dbReference type="PANTHER" id="PTHR22911:SF137">
    <property type="entry name" value="SOLUTE CARRIER FAMILY 35 MEMBER G2-RELATED"/>
    <property type="match status" value="1"/>
</dbReference>
<evidence type="ECO:0000256" key="4">
    <source>
        <dbReference type="ARBA" id="ARBA00022475"/>
    </source>
</evidence>
<name>M4V8N7_9BACT</name>
<dbReference type="STRING" id="1184267.A11Q_1352"/>
<evidence type="ECO:0000256" key="3">
    <source>
        <dbReference type="ARBA" id="ARBA00022448"/>
    </source>
</evidence>
<feature type="transmembrane region" description="Helical" evidence="8">
    <location>
        <begin position="84"/>
        <end position="104"/>
    </location>
</feature>
<dbReference type="eggNOG" id="COG2962">
    <property type="taxonomic scope" value="Bacteria"/>
</dbReference>
<feature type="transmembrane region" description="Helical" evidence="8">
    <location>
        <begin position="247"/>
        <end position="271"/>
    </location>
</feature>
<evidence type="ECO:0000256" key="6">
    <source>
        <dbReference type="ARBA" id="ARBA00022989"/>
    </source>
</evidence>
<sequence>MDNSKSDQLKIGMGYATLAYIGWGFFPIYWKFLKHVPLMQILSHRVIWAFVFYTAVLFWKERKLSFFRPKTKGLSFFRPKTKGLSFNLGFASVLLMSNWLVYIYAVNSGQIVESSLGYFINPLVNILIGMIFLKETLNREQKIAGILAAIGVLIITVAQMKVPWIALYLALSFAGYGLIKKMNPVSGLKSNQFESALFVPVALVFLLLQPTDWMTNQNQDISLALLVGSGIVTGLPLIFFAEAAQRIPYYLLGFFQFLAPTLQFLSGVVIFKEEVTPLKFVGFIFIWVAGAVLVLRGALNGRHLIKK</sequence>
<evidence type="ECO:0000256" key="5">
    <source>
        <dbReference type="ARBA" id="ARBA00022692"/>
    </source>
</evidence>
<feature type="transmembrane region" description="Helical" evidence="8">
    <location>
        <begin position="116"/>
        <end position="133"/>
    </location>
</feature>
<comment type="similarity">
    <text evidence="2">Belongs to the EamA transporter family.</text>
</comment>
<dbReference type="GO" id="GO:0005886">
    <property type="term" value="C:plasma membrane"/>
    <property type="evidence" value="ECO:0007669"/>
    <property type="project" value="UniProtKB-SubCell"/>
</dbReference>
<dbReference type="NCBIfam" id="TIGR00688">
    <property type="entry name" value="rarD"/>
    <property type="match status" value="1"/>
</dbReference>
<keyword evidence="7 8" id="KW-0472">Membrane</keyword>
<protein>
    <recommendedName>
        <fullName evidence="9">EamA domain-containing protein</fullName>
    </recommendedName>
</protein>
<gene>
    <name evidence="10" type="ORF">A11Q_1352</name>
</gene>